<evidence type="ECO:0000256" key="1">
    <source>
        <dbReference type="SAM" id="MobiDB-lite"/>
    </source>
</evidence>
<dbReference type="AlphaFoldDB" id="A0AAP0JUR3"/>
<organism evidence="2 3">
    <name type="scientific">Stephania cephalantha</name>
    <dbReference type="NCBI Taxonomy" id="152367"/>
    <lineage>
        <taxon>Eukaryota</taxon>
        <taxon>Viridiplantae</taxon>
        <taxon>Streptophyta</taxon>
        <taxon>Embryophyta</taxon>
        <taxon>Tracheophyta</taxon>
        <taxon>Spermatophyta</taxon>
        <taxon>Magnoliopsida</taxon>
        <taxon>Ranunculales</taxon>
        <taxon>Menispermaceae</taxon>
        <taxon>Menispermoideae</taxon>
        <taxon>Cissampelideae</taxon>
        <taxon>Stephania</taxon>
    </lineage>
</organism>
<dbReference type="Proteomes" id="UP001419268">
    <property type="component" value="Unassembled WGS sequence"/>
</dbReference>
<evidence type="ECO:0000313" key="3">
    <source>
        <dbReference type="Proteomes" id="UP001419268"/>
    </source>
</evidence>
<protein>
    <submittedName>
        <fullName evidence="2">Uncharacterized protein</fullName>
    </submittedName>
</protein>
<reference evidence="2 3" key="1">
    <citation type="submission" date="2024-01" db="EMBL/GenBank/DDBJ databases">
        <title>Genome assemblies of Stephania.</title>
        <authorList>
            <person name="Yang L."/>
        </authorList>
    </citation>
    <scope>NUCLEOTIDE SEQUENCE [LARGE SCALE GENOMIC DNA]</scope>
    <source>
        <strain evidence="2">JXDWG</strain>
        <tissue evidence="2">Leaf</tissue>
    </source>
</reference>
<feature type="region of interest" description="Disordered" evidence="1">
    <location>
        <begin position="106"/>
        <end position="157"/>
    </location>
</feature>
<accession>A0AAP0JUR3</accession>
<comment type="caution">
    <text evidence="2">The sequence shown here is derived from an EMBL/GenBank/DDBJ whole genome shotgun (WGS) entry which is preliminary data.</text>
</comment>
<feature type="compositionally biased region" description="Basic residues" evidence="1">
    <location>
        <begin position="125"/>
        <end position="134"/>
    </location>
</feature>
<gene>
    <name evidence="2" type="ORF">Scep_009499</name>
</gene>
<dbReference type="EMBL" id="JBBNAG010000004">
    <property type="protein sequence ID" value="KAK9139818.1"/>
    <property type="molecule type" value="Genomic_DNA"/>
</dbReference>
<feature type="compositionally biased region" description="Basic and acidic residues" evidence="1">
    <location>
        <begin position="62"/>
        <end position="77"/>
    </location>
</feature>
<name>A0AAP0JUR3_9MAGN</name>
<proteinExistence type="predicted"/>
<keyword evidence="3" id="KW-1185">Reference proteome</keyword>
<sequence length="173" mass="19040">MADHIGIPHAPHAPVAPREGWEEPLVFPPRQFVAPDVPHAPVEHQRPRKRGEREEREEEGDARESVREKREGERDAGDGAPAPGGGLLRRGRRRWFAGDARVRAAAAVTRTSDANQRLDGAPDRRQRRLRRGRGRVGAAGGWRRPATPAAPRCGSGCAARTTARNWAAGRRSQ</sequence>
<feature type="region of interest" description="Disordered" evidence="1">
    <location>
        <begin position="1"/>
        <end position="92"/>
    </location>
</feature>
<evidence type="ECO:0000313" key="2">
    <source>
        <dbReference type="EMBL" id="KAK9139818.1"/>
    </source>
</evidence>